<feature type="region of interest" description="Disordered" evidence="5">
    <location>
        <begin position="187"/>
        <end position="207"/>
    </location>
</feature>
<dbReference type="InterPro" id="IPR001343">
    <property type="entry name" value="Hemolysn_Ca-bd"/>
</dbReference>
<dbReference type="PANTHER" id="PTHR38340:SF1">
    <property type="entry name" value="S-LAYER PROTEIN"/>
    <property type="match status" value="1"/>
</dbReference>
<dbReference type="InterPro" id="IPR013858">
    <property type="entry name" value="Peptidase_M10B_C"/>
</dbReference>
<dbReference type="Pfam" id="PF08548">
    <property type="entry name" value="Peptidase_M10_C"/>
    <property type="match status" value="1"/>
</dbReference>
<evidence type="ECO:0000259" key="6">
    <source>
        <dbReference type="Pfam" id="PF08548"/>
    </source>
</evidence>
<dbReference type="InterPro" id="IPR018511">
    <property type="entry name" value="Hemolysin-typ_Ca-bd_CS"/>
</dbReference>
<protein>
    <submittedName>
        <fullName evidence="7">M10 family metallopeptidase C-terminal domain-containing protein</fullName>
    </submittedName>
</protein>
<dbReference type="Proteomes" id="UP000644749">
    <property type="component" value="Unassembled WGS sequence"/>
</dbReference>
<dbReference type="Pfam" id="PF00353">
    <property type="entry name" value="HemolysinCabind"/>
    <property type="match status" value="2"/>
</dbReference>
<evidence type="ECO:0000313" key="8">
    <source>
        <dbReference type="Proteomes" id="UP000644749"/>
    </source>
</evidence>
<sequence length="319" mass="34313">MATVKAYYGIDSQMLDLNFYSRHFFEDFFYEDIDIWYEGRTYQDIYSINGWDWPTDLLLSVMGSGFGFNPWGAVVRGTVTAITEEIYDGDMIWIAQDVSVSAARLYGAGLTPGDADDRAVLASMMAGNDTVNLSAFDDRFEGWAGHDRMFGHGGNDTLIGGTGNDVLDGASGIDRLVAGDGQDWLRGGTGKDRLEGGGGADTLEGGAGQDRMLAGLDTARDVFVFRGTGDSVRGSQRDTILQFRAGQDDIDLSGVDAHSGRGGNQAFAFAGTKAAAHSLWYVKHADGVLVQGDVNGNKTADFEIWVDDATRLGASDFIL</sequence>
<evidence type="ECO:0000256" key="2">
    <source>
        <dbReference type="ARBA" id="ARBA00004613"/>
    </source>
</evidence>
<evidence type="ECO:0000313" key="7">
    <source>
        <dbReference type="EMBL" id="MBL3673689.1"/>
    </source>
</evidence>
<gene>
    <name evidence="7" type="ORF">JL111_09335</name>
</gene>
<organism evidence="7 8">
    <name type="scientific">Paracoccus aerius</name>
    <dbReference type="NCBI Taxonomy" id="1915382"/>
    <lineage>
        <taxon>Bacteria</taxon>
        <taxon>Pseudomonadati</taxon>
        <taxon>Pseudomonadota</taxon>
        <taxon>Alphaproteobacteria</taxon>
        <taxon>Rhodobacterales</taxon>
        <taxon>Paracoccaceae</taxon>
        <taxon>Paracoccus</taxon>
    </lineage>
</organism>
<proteinExistence type="predicted"/>
<keyword evidence="8" id="KW-1185">Reference proteome</keyword>
<comment type="caution">
    <text evidence="7">The sequence shown here is derived from an EMBL/GenBank/DDBJ whole genome shotgun (WGS) entry which is preliminary data.</text>
</comment>
<dbReference type="PROSITE" id="PS00330">
    <property type="entry name" value="HEMOLYSIN_CALCIUM"/>
    <property type="match status" value="2"/>
</dbReference>
<feature type="domain" description="Peptidase M10 serralysin C-terminal" evidence="6">
    <location>
        <begin position="159"/>
        <end position="318"/>
    </location>
</feature>
<evidence type="ECO:0000256" key="5">
    <source>
        <dbReference type="SAM" id="MobiDB-lite"/>
    </source>
</evidence>
<dbReference type="PANTHER" id="PTHR38340">
    <property type="entry name" value="S-LAYER PROTEIN"/>
    <property type="match status" value="1"/>
</dbReference>
<accession>A0ABS1S6F4</accession>
<evidence type="ECO:0000256" key="4">
    <source>
        <dbReference type="ARBA" id="ARBA00022737"/>
    </source>
</evidence>
<evidence type="ECO:0000256" key="1">
    <source>
        <dbReference type="ARBA" id="ARBA00001913"/>
    </source>
</evidence>
<dbReference type="Gene3D" id="2.150.10.10">
    <property type="entry name" value="Serralysin-like metalloprotease, C-terminal"/>
    <property type="match status" value="1"/>
</dbReference>
<evidence type="ECO:0000256" key="3">
    <source>
        <dbReference type="ARBA" id="ARBA00022525"/>
    </source>
</evidence>
<dbReference type="RefSeq" id="WP_191310089.1">
    <property type="nucleotide sequence ID" value="NZ_BNCL01000007.1"/>
</dbReference>
<dbReference type="EMBL" id="JAESHT010000006">
    <property type="protein sequence ID" value="MBL3673689.1"/>
    <property type="molecule type" value="Genomic_DNA"/>
</dbReference>
<dbReference type="InterPro" id="IPR050557">
    <property type="entry name" value="RTX_toxin/Mannuronan_C5-epim"/>
</dbReference>
<keyword evidence="4" id="KW-0677">Repeat</keyword>
<dbReference type="PRINTS" id="PR00313">
    <property type="entry name" value="CABNDNGRPT"/>
</dbReference>
<dbReference type="InterPro" id="IPR011049">
    <property type="entry name" value="Serralysin-like_metalloprot_C"/>
</dbReference>
<comment type="cofactor">
    <cofactor evidence="1">
        <name>Ca(2+)</name>
        <dbReference type="ChEBI" id="CHEBI:29108"/>
    </cofactor>
</comment>
<feature type="compositionally biased region" description="Gly residues" evidence="5">
    <location>
        <begin position="196"/>
        <end position="207"/>
    </location>
</feature>
<reference evidence="7 8" key="1">
    <citation type="submission" date="2021-01" db="EMBL/GenBank/DDBJ databases">
        <title>011410 draft genome.</title>
        <authorList>
            <person name="Lang L."/>
        </authorList>
    </citation>
    <scope>NUCLEOTIDE SEQUENCE [LARGE SCALE GENOMIC DNA]</scope>
    <source>
        <strain evidence="7 8">KCTC 42845</strain>
    </source>
</reference>
<keyword evidence="3" id="KW-0964">Secreted</keyword>
<comment type="subcellular location">
    <subcellularLocation>
        <location evidence="2">Secreted</location>
    </subcellularLocation>
</comment>
<name>A0ABS1S6F4_9RHOB</name>
<dbReference type="SUPFAM" id="SSF51120">
    <property type="entry name" value="beta-Roll"/>
    <property type="match status" value="1"/>
</dbReference>